<dbReference type="Proteomes" id="UP000676506">
    <property type="component" value="Chromosome 1"/>
</dbReference>
<keyword evidence="5" id="KW-0472">Membrane</keyword>
<dbReference type="InterPro" id="IPR005532">
    <property type="entry name" value="SUMF_dom"/>
</dbReference>
<evidence type="ECO:0000313" key="7">
    <source>
        <dbReference type="EMBL" id="QUW02688.1"/>
    </source>
</evidence>
<dbReference type="SMART" id="SM00220">
    <property type="entry name" value="S_TKc"/>
    <property type="match status" value="1"/>
</dbReference>
<feature type="region of interest" description="Disordered" evidence="4">
    <location>
        <begin position="611"/>
        <end position="644"/>
    </location>
</feature>
<dbReference type="InterPro" id="IPR016187">
    <property type="entry name" value="CTDL_fold"/>
</dbReference>
<evidence type="ECO:0000256" key="4">
    <source>
        <dbReference type="SAM" id="MobiDB-lite"/>
    </source>
</evidence>
<keyword evidence="5" id="KW-1133">Transmembrane helix</keyword>
<dbReference type="PANTHER" id="PTHR23150">
    <property type="entry name" value="SULFATASE MODIFYING FACTOR 1, 2"/>
    <property type="match status" value="1"/>
</dbReference>
<dbReference type="PROSITE" id="PS00107">
    <property type="entry name" value="PROTEIN_KINASE_ATP"/>
    <property type="match status" value="1"/>
</dbReference>
<dbReference type="Gene3D" id="1.10.510.10">
    <property type="entry name" value="Transferase(Phosphotransferase) domain 1"/>
    <property type="match status" value="1"/>
</dbReference>
<dbReference type="InterPro" id="IPR011009">
    <property type="entry name" value="Kinase-like_dom_sf"/>
</dbReference>
<evidence type="ECO:0000256" key="1">
    <source>
        <dbReference type="ARBA" id="ARBA00022741"/>
    </source>
</evidence>
<evidence type="ECO:0000256" key="3">
    <source>
        <dbReference type="PROSITE-ProRule" id="PRU10141"/>
    </source>
</evidence>
<feature type="domain" description="Protein kinase" evidence="6">
    <location>
        <begin position="8"/>
        <end position="272"/>
    </location>
</feature>
<evidence type="ECO:0000256" key="5">
    <source>
        <dbReference type="SAM" id="Phobius"/>
    </source>
</evidence>
<dbReference type="SUPFAM" id="SSF56112">
    <property type="entry name" value="Protein kinase-like (PK-like)"/>
    <property type="match status" value="1"/>
</dbReference>
<evidence type="ECO:0000256" key="2">
    <source>
        <dbReference type="ARBA" id="ARBA00022840"/>
    </source>
</evidence>
<dbReference type="Gene3D" id="3.30.200.20">
    <property type="entry name" value="Phosphorylase Kinase, domain 1"/>
    <property type="match status" value="1"/>
</dbReference>
<dbReference type="PROSITE" id="PS50011">
    <property type="entry name" value="PROTEIN_KINASE_DOM"/>
    <property type="match status" value="1"/>
</dbReference>
<organism evidence="7 8">
    <name type="scientific">Chloracidobacterium validum</name>
    <dbReference type="NCBI Taxonomy" id="2821543"/>
    <lineage>
        <taxon>Bacteria</taxon>
        <taxon>Pseudomonadati</taxon>
        <taxon>Acidobacteriota</taxon>
        <taxon>Terriglobia</taxon>
        <taxon>Terriglobales</taxon>
        <taxon>Acidobacteriaceae</taxon>
        <taxon>Chloracidobacterium</taxon>
    </lineage>
</organism>
<evidence type="ECO:0000259" key="6">
    <source>
        <dbReference type="PROSITE" id="PS50011"/>
    </source>
</evidence>
<dbReference type="SUPFAM" id="SSF56436">
    <property type="entry name" value="C-type lectin-like"/>
    <property type="match status" value="1"/>
</dbReference>
<dbReference type="PROSITE" id="PS00108">
    <property type="entry name" value="PROTEIN_KINASE_ST"/>
    <property type="match status" value="1"/>
</dbReference>
<keyword evidence="5" id="KW-0812">Transmembrane</keyword>
<dbReference type="PANTHER" id="PTHR23150:SF19">
    <property type="entry name" value="FORMYLGLYCINE-GENERATING ENZYME"/>
    <property type="match status" value="1"/>
</dbReference>
<protein>
    <submittedName>
        <fullName evidence="7">SUMF1/EgtB/PvdO family nonheme iron enzyme</fullName>
    </submittedName>
</protein>
<feature type="compositionally biased region" description="Basic and acidic residues" evidence="4">
    <location>
        <begin position="394"/>
        <end position="410"/>
    </location>
</feature>
<reference evidence="7 8" key="1">
    <citation type="submission" date="2021-03" db="EMBL/GenBank/DDBJ databases">
        <title>Genomic and phenotypic characterization of Chloracidobacterium isolates provides evidence for multiple species.</title>
        <authorList>
            <person name="Saini M.K."/>
            <person name="Costas A.M.G."/>
            <person name="Tank M."/>
            <person name="Bryant D.A."/>
        </authorList>
    </citation>
    <scope>NUCLEOTIDE SEQUENCE [LARGE SCALE GENOMIC DNA]</scope>
    <source>
        <strain evidence="7 8">BV2-C</strain>
    </source>
</reference>
<dbReference type="Pfam" id="PF00069">
    <property type="entry name" value="Pkinase"/>
    <property type="match status" value="1"/>
</dbReference>
<keyword evidence="8" id="KW-1185">Reference proteome</keyword>
<name>A0ABX8B6Z2_9BACT</name>
<dbReference type="InterPro" id="IPR008271">
    <property type="entry name" value="Ser/Thr_kinase_AS"/>
</dbReference>
<dbReference type="InterPro" id="IPR042095">
    <property type="entry name" value="SUMF_sf"/>
</dbReference>
<dbReference type="InterPro" id="IPR000719">
    <property type="entry name" value="Prot_kinase_dom"/>
</dbReference>
<dbReference type="Pfam" id="PF03781">
    <property type="entry name" value="FGE-sulfatase"/>
    <property type="match status" value="1"/>
</dbReference>
<dbReference type="RefSeq" id="WP_211428579.1">
    <property type="nucleotide sequence ID" value="NZ_CP072648.1"/>
</dbReference>
<dbReference type="Gene3D" id="3.90.1580.10">
    <property type="entry name" value="paralog of FGE (formylglycine-generating enzyme)"/>
    <property type="match status" value="1"/>
</dbReference>
<dbReference type="InterPro" id="IPR051043">
    <property type="entry name" value="Sulfatase_Mod_Factor_Kinase"/>
</dbReference>
<proteinExistence type="predicted"/>
<feature type="transmembrane region" description="Helical" evidence="5">
    <location>
        <begin position="355"/>
        <end position="380"/>
    </location>
</feature>
<sequence>MTLLKNQYRLLQELGSGAFGKTYLAEDTHSPSNRRCVIKHLTWNHDPQMAPAVRERFKREAALLEMLGRGSQGSIPELYAYFIEGEQYYLVQEWIDGETLTQKLRREGPQSEAAIVSILLGALRAIDYIHTRPNPIIHRDIKPDNIMLRRANGQPVLIDFGVVKEVTQVDGSGSGANTIMAGTSGYMPLEQAAGRPTLASDIYALGMTAITLATGRSPRELVDPLSGEANWRPAAPQISPALAATLDIAVRRNDRERFQTARDFAVALQSVIGNANGLSAPTAAALVNPSANQAGALPQATLSPMPSPAPLHPIPSAISNPPTSPTPGSGVTAIINQIQAQHSQSQHKQKESSNVILPLLSIGLALILLTAAGITFWWVIAPSSGYRSSAARSTDPKPTDPKPQPPDREVPSPPQPTPPPGMVFILGGDFRMGSDQAEDPAETPAHRVTVAPFFLDKHEVTNIEYEAFIRATGHPAPPDWVDRNYPAGTANYPVSNVSWDDARAYAAWAGKRLPSEVEWEFAARGTAGRQYPWGNQFDARCLNSAETKIGRTKAVGNFPSGATPEGVLDLAGNVAEWTASDDSPYPGSVVKPVANTKIVRGGGFSLPRKYASTTKRTQVPPETRDPALGFRCAKDIPTTPNRRP</sequence>
<gene>
    <name evidence="7" type="ORF">J8C06_10140</name>
</gene>
<feature type="region of interest" description="Disordered" evidence="4">
    <location>
        <begin position="387"/>
        <end position="421"/>
    </location>
</feature>
<feature type="binding site" evidence="3">
    <location>
        <position position="39"/>
    </location>
    <ligand>
        <name>ATP</name>
        <dbReference type="ChEBI" id="CHEBI:30616"/>
    </ligand>
</feature>
<dbReference type="EMBL" id="CP072648">
    <property type="protein sequence ID" value="QUW02688.1"/>
    <property type="molecule type" value="Genomic_DNA"/>
</dbReference>
<keyword evidence="1 3" id="KW-0547">Nucleotide-binding</keyword>
<evidence type="ECO:0000313" key="8">
    <source>
        <dbReference type="Proteomes" id="UP000676506"/>
    </source>
</evidence>
<feature type="compositionally biased region" description="Pro residues" evidence="4">
    <location>
        <begin position="411"/>
        <end position="421"/>
    </location>
</feature>
<keyword evidence="2 3" id="KW-0067">ATP-binding</keyword>
<dbReference type="CDD" id="cd14014">
    <property type="entry name" value="STKc_PknB_like"/>
    <property type="match status" value="1"/>
</dbReference>
<dbReference type="InterPro" id="IPR017441">
    <property type="entry name" value="Protein_kinase_ATP_BS"/>
</dbReference>
<accession>A0ABX8B6Z2</accession>